<sequence length="178" mass="19803">MIESLRQFLNHVAGSKPEQETLRRLSHTLQSWSEELSSHSVDDSEQLFGRMMHIAGRAQPMIPQFVASEGDKSYVRGSVVFGRCFLGANGAAHGGAVSLLFDEVMGRLQYAASRPRVRTAYLHVDYRSITPIDKSLEVVARIVREEGRKILMMAKIMDAETVCAEAEGLFVILRPGQP</sequence>
<dbReference type="Proteomes" id="UP000266327">
    <property type="component" value="Unassembled WGS sequence"/>
</dbReference>
<comment type="catalytic activity">
    <reaction evidence="19">
        <text>octanoyl-CoA + H2O = octanoate + CoA + H(+)</text>
        <dbReference type="Rhea" id="RHEA:30143"/>
        <dbReference type="ChEBI" id="CHEBI:15377"/>
        <dbReference type="ChEBI" id="CHEBI:15378"/>
        <dbReference type="ChEBI" id="CHEBI:25646"/>
        <dbReference type="ChEBI" id="CHEBI:57287"/>
        <dbReference type="ChEBI" id="CHEBI:57386"/>
    </reaction>
    <physiologicalReaction direction="left-to-right" evidence="19">
        <dbReference type="Rhea" id="RHEA:30144"/>
    </physiologicalReaction>
</comment>
<evidence type="ECO:0000256" key="3">
    <source>
        <dbReference type="ARBA" id="ARBA00004632"/>
    </source>
</evidence>
<evidence type="ECO:0000256" key="2">
    <source>
        <dbReference type="ARBA" id="ARBA00004496"/>
    </source>
</evidence>
<keyword evidence="11" id="KW-0472">Membrane</keyword>
<keyword evidence="12" id="KW-0966">Cell projection</keyword>
<dbReference type="GO" id="GO:0005737">
    <property type="term" value="C:cytoplasm"/>
    <property type="evidence" value="ECO:0007669"/>
    <property type="project" value="UniProtKB-SubCell"/>
</dbReference>
<evidence type="ECO:0000259" key="24">
    <source>
        <dbReference type="Pfam" id="PF03061"/>
    </source>
</evidence>
<dbReference type="SUPFAM" id="SSF54637">
    <property type="entry name" value="Thioesterase/thiol ester dehydrase-isomerase"/>
    <property type="match status" value="1"/>
</dbReference>
<evidence type="ECO:0000256" key="16">
    <source>
        <dbReference type="ARBA" id="ARBA00038848"/>
    </source>
</evidence>
<evidence type="ECO:0000256" key="23">
    <source>
        <dbReference type="ARBA" id="ARBA00048180"/>
    </source>
</evidence>
<dbReference type="InterPro" id="IPR052365">
    <property type="entry name" value="THEM4/THEM5_acyl-CoA_thioest"/>
</dbReference>
<evidence type="ECO:0000256" key="8">
    <source>
        <dbReference type="ARBA" id="ARBA00022832"/>
    </source>
</evidence>
<evidence type="ECO:0000256" key="14">
    <source>
        <dbReference type="ARBA" id="ARBA00037002"/>
    </source>
</evidence>
<keyword evidence="26" id="KW-1185">Reference proteome</keyword>
<comment type="catalytic activity">
    <reaction evidence="13">
        <text>(5Z,8Z,11Z,14Z)-eicosatetraenoyl-CoA + H2O = (5Z,8Z,11Z,14Z)-eicosatetraenoate + CoA + H(+)</text>
        <dbReference type="Rhea" id="RHEA:40151"/>
        <dbReference type="ChEBI" id="CHEBI:15377"/>
        <dbReference type="ChEBI" id="CHEBI:15378"/>
        <dbReference type="ChEBI" id="CHEBI:32395"/>
        <dbReference type="ChEBI" id="CHEBI:57287"/>
        <dbReference type="ChEBI" id="CHEBI:57368"/>
    </reaction>
    <physiologicalReaction direction="left-to-right" evidence="13">
        <dbReference type="Rhea" id="RHEA:40152"/>
    </physiologicalReaction>
</comment>
<evidence type="ECO:0000256" key="11">
    <source>
        <dbReference type="ARBA" id="ARBA00023136"/>
    </source>
</evidence>
<keyword evidence="9" id="KW-0809">Transit peptide</keyword>
<evidence type="ECO:0000256" key="12">
    <source>
        <dbReference type="ARBA" id="ARBA00023273"/>
    </source>
</evidence>
<organism evidence="25 26">
    <name type="scientific">Noviherbaspirillum sedimenti</name>
    <dbReference type="NCBI Taxonomy" id="2320865"/>
    <lineage>
        <taxon>Bacteria</taxon>
        <taxon>Pseudomonadati</taxon>
        <taxon>Pseudomonadota</taxon>
        <taxon>Betaproteobacteria</taxon>
        <taxon>Burkholderiales</taxon>
        <taxon>Oxalobacteraceae</taxon>
        <taxon>Noviherbaspirillum</taxon>
    </lineage>
</organism>
<evidence type="ECO:0000256" key="13">
    <source>
        <dbReference type="ARBA" id="ARBA00035852"/>
    </source>
</evidence>
<dbReference type="InterPro" id="IPR006683">
    <property type="entry name" value="Thioestr_dom"/>
</dbReference>
<accession>A0A3A3G9T4</accession>
<evidence type="ECO:0000256" key="4">
    <source>
        <dbReference type="ARBA" id="ARBA00022475"/>
    </source>
</evidence>
<dbReference type="PANTHER" id="PTHR12418:SF19">
    <property type="entry name" value="ACYL-COENZYME A THIOESTERASE THEM4"/>
    <property type="match status" value="1"/>
</dbReference>
<evidence type="ECO:0000256" key="15">
    <source>
        <dbReference type="ARBA" id="ARBA00038456"/>
    </source>
</evidence>
<dbReference type="Pfam" id="PF03061">
    <property type="entry name" value="4HBT"/>
    <property type="match status" value="1"/>
</dbReference>
<dbReference type="EC" id="3.1.2.2" evidence="16"/>
<dbReference type="PANTHER" id="PTHR12418">
    <property type="entry name" value="ACYL-COENZYME A THIOESTERASE THEM4"/>
    <property type="match status" value="1"/>
</dbReference>
<keyword evidence="4" id="KW-1003">Cell membrane</keyword>
<evidence type="ECO:0000256" key="21">
    <source>
        <dbReference type="ARBA" id="ARBA00047969"/>
    </source>
</evidence>
<dbReference type="AlphaFoldDB" id="A0A3A3G9T4"/>
<comment type="caution">
    <text evidence="25">The sequence shown here is derived from an EMBL/GenBank/DDBJ whole genome shotgun (WGS) entry which is preliminary data.</text>
</comment>
<keyword evidence="8" id="KW-0276">Fatty acid metabolism</keyword>
<evidence type="ECO:0000256" key="22">
    <source>
        <dbReference type="ARBA" id="ARBA00048074"/>
    </source>
</evidence>
<dbReference type="InterPro" id="IPR029069">
    <property type="entry name" value="HotDog_dom_sf"/>
</dbReference>
<dbReference type="GO" id="GO:0016790">
    <property type="term" value="F:thiolester hydrolase activity"/>
    <property type="evidence" value="ECO:0007669"/>
    <property type="project" value="UniProtKB-ARBA"/>
</dbReference>
<comment type="catalytic activity">
    <reaction evidence="23">
        <text>tetradecanoyl-CoA + H2O = tetradecanoate + CoA + H(+)</text>
        <dbReference type="Rhea" id="RHEA:40119"/>
        <dbReference type="ChEBI" id="CHEBI:15377"/>
        <dbReference type="ChEBI" id="CHEBI:15378"/>
        <dbReference type="ChEBI" id="CHEBI:30807"/>
        <dbReference type="ChEBI" id="CHEBI:57287"/>
        <dbReference type="ChEBI" id="CHEBI:57385"/>
    </reaction>
    <physiologicalReaction direction="left-to-right" evidence="23">
        <dbReference type="Rhea" id="RHEA:40120"/>
    </physiologicalReaction>
</comment>
<evidence type="ECO:0000256" key="6">
    <source>
        <dbReference type="ARBA" id="ARBA00022703"/>
    </source>
</evidence>
<evidence type="ECO:0000256" key="7">
    <source>
        <dbReference type="ARBA" id="ARBA00022801"/>
    </source>
</evidence>
<dbReference type="GO" id="GO:0006631">
    <property type="term" value="P:fatty acid metabolic process"/>
    <property type="evidence" value="ECO:0007669"/>
    <property type="project" value="UniProtKB-KW"/>
</dbReference>
<gene>
    <name evidence="25" type="ORF">D3878_19290</name>
</gene>
<dbReference type="Gene3D" id="3.10.129.10">
    <property type="entry name" value="Hotdog Thioesterase"/>
    <property type="match status" value="1"/>
</dbReference>
<comment type="similarity">
    <text evidence="15">Belongs to the THEM4/THEM5 thioesterase family.</text>
</comment>
<dbReference type="OrthoDB" id="5242242at2"/>
<evidence type="ECO:0000256" key="20">
    <source>
        <dbReference type="ARBA" id="ARBA00047734"/>
    </source>
</evidence>
<comment type="catalytic activity">
    <reaction evidence="14">
        <text>(9Z)-octadecenoyl-CoA + H2O = (9Z)-octadecenoate + CoA + H(+)</text>
        <dbReference type="Rhea" id="RHEA:40139"/>
        <dbReference type="ChEBI" id="CHEBI:15377"/>
        <dbReference type="ChEBI" id="CHEBI:15378"/>
        <dbReference type="ChEBI" id="CHEBI:30823"/>
        <dbReference type="ChEBI" id="CHEBI:57287"/>
        <dbReference type="ChEBI" id="CHEBI:57387"/>
    </reaction>
    <physiologicalReaction direction="left-to-right" evidence="14">
        <dbReference type="Rhea" id="RHEA:40140"/>
    </physiologicalReaction>
</comment>
<protein>
    <recommendedName>
        <fullName evidence="17">Acyl-coenzyme A thioesterase THEM4</fullName>
        <ecNumber evidence="16">3.1.2.2</ecNumber>
    </recommendedName>
    <alternativeName>
        <fullName evidence="18">Thioesterase superfamily member 4</fullName>
    </alternativeName>
</protein>
<evidence type="ECO:0000256" key="10">
    <source>
        <dbReference type="ARBA" id="ARBA00023098"/>
    </source>
</evidence>
<keyword evidence="5" id="KW-0963">Cytoplasm</keyword>
<evidence type="ECO:0000256" key="1">
    <source>
        <dbReference type="ARBA" id="ARBA00004170"/>
    </source>
</evidence>
<evidence type="ECO:0000256" key="18">
    <source>
        <dbReference type="ARBA" id="ARBA00043210"/>
    </source>
</evidence>
<keyword evidence="7" id="KW-0378">Hydrolase</keyword>
<comment type="catalytic activity">
    <reaction evidence="20">
        <text>hexadecanoyl-CoA + H2O = hexadecanoate + CoA + H(+)</text>
        <dbReference type="Rhea" id="RHEA:16645"/>
        <dbReference type="ChEBI" id="CHEBI:7896"/>
        <dbReference type="ChEBI" id="CHEBI:15377"/>
        <dbReference type="ChEBI" id="CHEBI:15378"/>
        <dbReference type="ChEBI" id="CHEBI:57287"/>
        <dbReference type="ChEBI" id="CHEBI:57379"/>
        <dbReference type="EC" id="3.1.2.2"/>
    </reaction>
    <physiologicalReaction direction="left-to-right" evidence="20">
        <dbReference type="Rhea" id="RHEA:16646"/>
    </physiologicalReaction>
</comment>
<comment type="subcellular location">
    <subcellularLocation>
        <location evidence="3">Cell projection</location>
        <location evidence="3">Ruffle membrane</location>
    </subcellularLocation>
    <subcellularLocation>
        <location evidence="2">Cytoplasm</location>
    </subcellularLocation>
    <subcellularLocation>
        <location evidence="1">Membrane</location>
        <topology evidence="1">Peripheral membrane protein</topology>
    </subcellularLocation>
</comment>
<comment type="catalytic activity">
    <reaction evidence="22">
        <text>dodecanoyl-CoA + H2O = dodecanoate + CoA + H(+)</text>
        <dbReference type="Rhea" id="RHEA:30135"/>
        <dbReference type="ChEBI" id="CHEBI:15377"/>
        <dbReference type="ChEBI" id="CHEBI:15378"/>
        <dbReference type="ChEBI" id="CHEBI:18262"/>
        <dbReference type="ChEBI" id="CHEBI:57287"/>
        <dbReference type="ChEBI" id="CHEBI:57375"/>
    </reaction>
    <physiologicalReaction direction="left-to-right" evidence="22">
        <dbReference type="Rhea" id="RHEA:30136"/>
    </physiologicalReaction>
</comment>
<dbReference type="GO" id="GO:0016020">
    <property type="term" value="C:membrane"/>
    <property type="evidence" value="ECO:0007669"/>
    <property type="project" value="UniProtKB-SubCell"/>
</dbReference>
<evidence type="ECO:0000313" key="25">
    <source>
        <dbReference type="EMBL" id="RJG04534.1"/>
    </source>
</evidence>
<keyword evidence="6" id="KW-0053">Apoptosis</keyword>
<name>A0A3A3G9T4_9BURK</name>
<keyword evidence="10" id="KW-0443">Lipid metabolism</keyword>
<feature type="domain" description="Thioesterase" evidence="24">
    <location>
        <begin position="89"/>
        <end position="161"/>
    </location>
</feature>
<evidence type="ECO:0000313" key="26">
    <source>
        <dbReference type="Proteomes" id="UP000266327"/>
    </source>
</evidence>
<comment type="catalytic activity">
    <reaction evidence="21">
        <text>decanoyl-CoA + H2O = decanoate + CoA + H(+)</text>
        <dbReference type="Rhea" id="RHEA:40059"/>
        <dbReference type="ChEBI" id="CHEBI:15377"/>
        <dbReference type="ChEBI" id="CHEBI:15378"/>
        <dbReference type="ChEBI" id="CHEBI:27689"/>
        <dbReference type="ChEBI" id="CHEBI:57287"/>
        <dbReference type="ChEBI" id="CHEBI:61430"/>
    </reaction>
    <physiologicalReaction direction="left-to-right" evidence="21">
        <dbReference type="Rhea" id="RHEA:40060"/>
    </physiologicalReaction>
</comment>
<dbReference type="EMBL" id="QYUQ01000002">
    <property type="protein sequence ID" value="RJG04534.1"/>
    <property type="molecule type" value="Genomic_DNA"/>
</dbReference>
<evidence type="ECO:0000256" key="5">
    <source>
        <dbReference type="ARBA" id="ARBA00022490"/>
    </source>
</evidence>
<reference evidence="26" key="1">
    <citation type="submission" date="2018-09" db="EMBL/GenBank/DDBJ databases">
        <authorList>
            <person name="Zhu H."/>
        </authorList>
    </citation>
    <scope>NUCLEOTIDE SEQUENCE [LARGE SCALE GENOMIC DNA]</scope>
    <source>
        <strain evidence="26">K1S02-23</strain>
    </source>
</reference>
<evidence type="ECO:0000256" key="17">
    <source>
        <dbReference type="ARBA" id="ARBA00040123"/>
    </source>
</evidence>
<evidence type="ECO:0000256" key="19">
    <source>
        <dbReference type="ARBA" id="ARBA00047588"/>
    </source>
</evidence>
<proteinExistence type="inferred from homology"/>
<evidence type="ECO:0000256" key="9">
    <source>
        <dbReference type="ARBA" id="ARBA00022946"/>
    </source>
</evidence>